<reference evidence="2 3" key="1">
    <citation type="submission" date="2020-03" db="EMBL/GenBank/DDBJ databases">
        <title>Hydrogenophaga sp. nov. isolated from cyanobacterial mat.</title>
        <authorList>
            <person name="Thorat V."/>
            <person name="Kirdat K."/>
            <person name="Tiwarekar B."/>
            <person name="Costa E.D."/>
            <person name="Yadav A."/>
        </authorList>
    </citation>
    <scope>NUCLEOTIDE SEQUENCE [LARGE SCALE GENOMIC DNA]</scope>
    <source>
        <strain evidence="2 3">BA0156</strain>
    </source>
</reference>
<evidence type="ECO:0000313" key="2">
    <source>
        <dbReference type="EMBL" id="QIM51790.1"/>
    </source>
</evidence>
<sequence length="52" mass="6050">MNQPNRNTDNTQRQQETPSRKPQEQQEQQSGSRTPQRGEGNNRNEGGSRQQR</sequence>
<dbReference type="AlphaFoldDB" id="A0A6G8IFN7"/>
<evidence type="ECO:0000313" key="3">
    <source>
        <dbReference type="Proteomes" id="UP000503162"/>
    </source>
</evidence>
<protein>
    <submittedName>
        <fullName evidence="2">Uncharacterized protein</fullName>
    </submittedName>
</protein>
<dbReference type="EMBL" id="CP049989">
    <property type="protein sequence ID" value="QIM51790.1"/>
    <property type="molecule type" value="Genomic_DNA"/>
</dbReference>
<dbReference type="RefSeq" id="WP_166226150.1">
    <property type="nucleotide sequence ID" value="NZ_CP049989.1"/>
</dbReference>
<feature type="compositionally biased region" description="Polar residues" evidence="1">
    <location>
        <begin position="25"/>
        <end position="35"/>
    </location>
</feature>
<dbReference type="KEGG" id="hcz:G9Q37_06370"/>
<feature type="region of interest" description="Disordered" evidence="1">
    <location>
        <begin position="1"/>
        <end position="52"/>
    </location>
</feature>
<accession>A0A6G8IFN7</accession>
<gene>
    <name evidence="2" type="ORF">G9Q37_06370</name>
</gene>
<feature type="compositionally biased region" description="Low complexity" evidence="1">
    <location>
        <begin position="37"/>
        <end position="52"/>
    </location>
</feature>
<proteinExistence type="predicted"/>
<name>A0A6G8IFN7_9BURK</name>
<feature type="compositionally biased region" description="Polar residues" evidence="1">
    <location>
        <begin position="1"/>
        <end position="17"/>
    </location>
</feature>
<keyword evidence="3" id="KW-1185">Reference proteome</keyword>
<evidence type="ECO:0000256" key="1">
    <source>
        <dbReference type="SAM" id="MobiDB-lite"/>
    </source>
</evidence>
<organism evidence="2 3">
    <name type="scientific">Hydrogenophaga crocea</name>
    <dbReference type="NCBI Taxonomy" id="2716225"/>
    <lineage>
        <taxon>Bacteria</taxon>
        <taxon>Pseudomonadati</taxon>
        <taxon>Pseudomonadota</taxon>
        <taxon>Betaproteobacteria</taxon>
        <taxon>Burkholderiales</taxon>
        <taxon>Comamonadaceae</taxon>
        <taxon>Hydrogenophaga</taxon>
    </lineage>
</organism>
<dbReference type="Proteomes" id="UP000503162">
    <property type="component" value="Chromosome"/>
</dbReference>